<keyword evidence="2" id="KW-1185">Reference proteome</keyword>
<dbReference type="Proteomes" id="UP001367508">
    <property type="component" value="Unassembled WGS sequence"/>
</dbReference>
<evidence type="ECO:0000313" key="2">
    <source>
        <dbReference type="Proteomes" id="UP001367508"/>
    </source>
</evidence>
<name>A0AAN9LAH1_CANGL</name>
<accession>A0AAN9LAH1</accession>
<proteinExistence type="predicted"/>
<evidence type="ECO:0000313" key="1">
    <source>
        <dbReference type="EMBL" id="KAK7330654.1"/>
    </source>
</evidence>
<dbReference type="EMBL" id="JAYMYQ010000005">
    <property type="protein sequence ID" value="KAK7330654.1"/>
    <property type="molecule type" value="Genomic_DNA"/>
</dbReference>
<protein>
    <submittedName>
        <fullName evidence="1">Uncharacterized protein</fullName>
    </submittedName>
</protein>
<dbReference type="AlphaFoldDB" id="A0AAN9LAH1"/>
<organism evidence="1 2">
    <name type="scientific">Canavalia gladiata</name>
    <name type="common">Sword bean</name>
    <name type="synonym">Dolichos gladiatus</name>
    <dbReference type="NCBI Taxonomy" id="3824"/>
    <lineage>
        <taxon>Eukaryota</taxon>
        <taxon>Viridiplantae</taxon>
        <taxon>Streptophyta</taxon>
        <taxon>Embryophyta</taxon>
        <taxon>Tracheophyta</taxon>
        <taxon>Spermatophyta</taxon>
        <taxon>Magnoliopsida</taxon>
        <taxon>eudicotyledons</taxon>
        <taxon>Gunneridae</taxon>
        <taxon>Pentapetalae</taxon>
        <taxon>rosids</taxon>
        <taxon>fabids</taxon>
        <taxon>Fabales</taxon>
        <taxon>Fabaceae</taxon>
        <taxon>Papilionoideae</taxon>
        <taxon>50 kb inversion clade</taxon>
        <taxon>NPAAA clade</taxon>
        <taxon>indigoferoid/millettioid clade</taxon>
        <taxon>Phaseoleae</taxon>
        <taxon>Canavalia</taxon>
    </lineage>
</organism>
<sequence>MDTVPDSVMCASTRDLMDVGTLSNQIILAFTVSEILECGYRVAHVYTSPSPTETVPVAIAMIETGQKDLSEPFVNWLAW</sequence>
<gene>
    <name evidence="1" type="ORF">VNO77_24852</name>
</gene>
<reference evidence="1 2" key="1">
    <citation type="submission" date="2024-01" db="EMBL/GenBank/DDBJ databases">
        <title>The genomes of 5 underutilized Papilionoideae crops provide insights into root nodulation and disease resistanc.</title>
        <authorList>
            <person name="Jiang F."/>
        </authorList>
    </citation>
    <scope>NUCLEOTIDE SEQUENCE [LARGE SCALE GENOMIC DNA]</scope>
    <source>
        <strain evidence="1">LVBAO_FW01</strain>
        <tissue evidence="1">Leaves</tissue>
    </source>
</reference>
<comment type="caution">
    <text evidence="1">The sequence shown here is derived from an EMBL/GenBank/DDBJ whole genome shotgun (WGS) entry which is preliminary data.</text>
</comment>